<feature type="transmembrane region" description="Helical" evidence="1">
    <location>
        <begin position="1364"/>
        <end position="1384"/>
    </location>
</feature>
<dbReference type="OMA" id="YANNICE"/>
<dbReference type="InterPro" id="IPR006212">
    <property type="entry name" value="Furin_repeat"/>
</dbReference>
<accession>A0A0V0QCC6</accession>
<dbReference type="InterPro" id="IPR000742">
    <property type="entry name" value="EGF"/>
</dbReference>
<feature type="domain" description="EGF-like" evidence="2">
    <location>
        <begin position="174"/>
        <end position="210"/>
    </location>
</feature>
<dbReference type="OrthoDB" id="311164at2759"/>
<feature type="transmembrane region" description="Helical" evidence="1">
    <location>
        <begin position="1120"/>
        <end position="1142"/>
    </location>
</feature>
<feature type="domain" description="EGF-like" evidence="2">
    <location>
        <begin position="84"/>
        <end position="124"/>
    </location>
</feature>
<feature type="domain" description="EGF-like" evidence="2">
    <location>
        <begin position="339"/>
        <end position="369"/>
    </location>
</feature>
<keyword evidence="1" id="KW-0472">Membrane</keyword>
<feature type="transmembrane region" description="Helical" evidence="1">
    <location>
        <begin position="1162"/>
        <end position="1184"/>
    </location>
</feature>
<comment type="caution">
    <text evidence="3">The sequence shown here is derived from an EMBL/GenBank/DDBJ whole genome shotgun (WGS) entry which is preliminary data.</text>
</comment>
<feature type="domain" description="EGF-like" evidence="2">
    <location>
        <begin position="425"/>
        <end position="455"/>
    </location>
</feature>
<dbReference type="EMBL" id="LDAU01000205">
    <property type="protein sequence ID" value="KRW99700.1"/>
    <property type="molecule type" value="Genomic_DNA"/>
</dbReference>
<dbReference type="Gene3D" id="2.10.220.10">
    <property type="entry name" value="Hormone Receptor, Insulin-like Growth Factor Receptor 1, Chain A, domain 2"/>
    <property type="match status" value="8"/>
</dbReference>
<feature type="domain" description="EGF-like" evidence="2">
    <location>
        <begin position="289"/>
        <end position="321"/>
    </location>
</feature>
<feature type="domain" description="EGF-like" evidence="2">
    <location>
        <begin position="240"/>
        <end position="271"/>
    </location>
</feature>
<dbReference type="SUPFAM" id="SSF57184">
    <property type="entry name" value="Growth factor receptor domain"/>
    <property type="match status" value="6"/>
</dbReference>
<protein>
    <submittedName>
        <fullName evidence="3">Insulin-like growth factor binding protein, N-terminal</fullName>
    </submittedName>
</protein>
<feature type="transmembrane region" description="Helical" evidence="1">
    <location>
        <begin position="1454"/>
        <end position="1475"/>
    </location>
</feature>
<feature type="domain" description="EGF-like" evidence="2">
    <location>
        <begin position="626"/>
        <end position="667"/>
    </location>
</feature>
<evidence type="ECO:0000313" key="3">
    <source>
        <dbReference type="EMBL" id="KRW99700.1"/>
    </source>
</evidence>
<dbReference type="CDD" id="cd00064">
    <property type="entry name" value="FU"/>
    <property type="match status" value="11"/>
</dbReference>
<dbReference type="PANTHER" id="PTHR15332:SF175">
    <property type="entry name" value="PROPROTEIN CONVERTASE SUBTILISIN_KEXIN TYPE 5-LIKE"/>
    <property type="match status" value="1"/>
</dbReference>
<dbReference type="InParanoid" id="A0A0V0QCC6"/>
<reference evidence="3 4" key="1">
    <citation type="journal article" date="2015" name="Sci. Rep.">
        <title>Genome of the facultative scuticociliatosis pathogen Pseudocohnilembus persalinus provides insight into its virulence through horizontal gene transfer.</title>
        <authorList>
            <person name="Xiong J."/>
            <person name="Wang G."/>
            <person name="Cheng J."/>
            <person name="Tian M."/>
            <person name="Pan X."/>
            <person name="Warren A."/>
            <person name="Jiang C."/>
            <person name="Yuan D."/>
            <person name="Miao W."/>
        </authorList>
    </citation>
    <scope>NUCLEOTIDE SEQUENCE [LARGE SCALE GENOMIC DNA]</scope>
    <source>
        <strain evidence="3">36N120E</strain>
    </source>
</reference>
<keyword evidence="1" id="KW-0812">Transmembrane</keyword>
<feature type="domain" description="EGF-like" evidence="2">
    <location>
        <begin position="523"/>
        <end position="553"/>
    </location>
</feature>
<feature type="transmembrane region" description="Helical" evidence="1">
    <location>
        <begin position="1390"/>
        <end position="1410"/>
    </location>
</feature>
<feature type="domain" description="EGF-like" evidence="2">
    <location>
        <begin position="675"/>
        <end position="717"/>
    </location>
</feature>
<keyword evidence="4" id="KW-1185">Reference proteome</keyword>
<feature type="domain" description="EGF-like" evidence="2">
    <location>
        <begin position="718"/>
        <end position="748"/>
    </location>
</feature>
<name>A0A0V0QCC6_PSEPJ</name>
<dbReference type="PANTHER" id="PTHR15332">
    <property type="entry name" value="PROPROTEIN CONVERTASE SUBTILISIN_KEXIN TYPE 5-LIKE"/>
    <property type="match status" value="1"/>
</dbReference>
<feature type="domain" description="EGF-like" evidence="2">
    <location>
        <begin position="568"/>
        <end position="601"/>
    </location>
</feature>
<dbReference type="InterPro" id="IPR009030">
    <property type="entry name" value="Growth_fac_rcpt_cys_sf"/>
</dbReference>
<dbReference type="SMART" id="SM00261">
    <property type="entry name" value="FU"/>
    <property type="match status" value="14"/>
</dbReference>
<organism evidence="3 4">
    <name type="scientific">Pseudocohnilembus persalinus</name>
    <name type="common">Ciliate</name>
    <dbReference type="NCBI Taxonomy" id="266149"/>
    <lineage>
        <taxon>Eukaryota</taxon>
        <taxon>Sar</taxon>
        <taxon>Alveolata</taxon>
        <taxon>Ciliophora</taxon>
        <taxon>Intramacronucleata</taxon>
        <taxon>Oligohymenophorea</taxon>
        <taxon>Scuticociliatia</taxon>
        <taxon>Philasterida</taxon>
        <taxon>Pseudocohnilembidae</taxon>
        <taxon>Pseudocohnilembus</taxon>
    </lineage>
</organism>
<feature type="transmembrane region" description="Helical" evidence="1">
    <location>
        <begin position="1422"/>
        <end position="1442"/>
    </location>
</feature>
<evidence type="ECO:0000259" key="2">
    <source>
        <dbReference type="SMART" id="SM00181"/>
    </source>
</evidence>
<keyword evidence="1" id="KW-1133">Transmembrane helix</keyword>
<proteinExistence type="predicted"/>
<sequence length="1511" mass="172013">MIWYICEQDQIYNCQDGYFEKGFPDNVCASCDTSCKTCYGDGSDNCLSCDTTYLNLNDECVDPCGTGYVGISGVCEQCDSGCETCDTSQDNCLTCNFGYFHYNVDNTCLTTCPDGYYPSNKQCLQCDPTCFNCDWSTATDCTECTGTLYLYDSQCIATCPDGTYTNTASNTCTICDSTCETCSGPADTECLTCDTYYKGYYFYADENRCLTKTQCESLSPDHVIDLDDVDGENVSCIELICDPTCQTCDQNKYYNCLSCASPRYLLYTQCVNTCLSYQFGDAATRTCMDCASECATCEFTDDYCYTCNDGYYYLAADFVCYDECPIGYFEEDTTMTCDICDTNCMECDQTATTCTFCYEGTYLLNEICIAACPDLAYYTDEVANACYPCNYQCPLNYCSGPAYSDCLTVCPDGYFEQTSSRTCEPCYPGCTLCDGAATVCSACAPNFLLQGTDCVDDCPVSFYFDETDVVCYACDASCYMCEGPAANQCTACEGNRFLQGNQCVIGCAGTGVTGDLTDNVCRNCDSSCTACYDYPNQCTACAAGYYLSGTLCQLCSDGYYGSGTACYECHNDCLTCYGPDADNCNSCDPSRTLYLQVSTCQGNCDAGYYLDTSTGICRQCNTGCATCVNKANNCLSCTGFYILYNNKCNHNYCPAGYVIDYANNICEQCDSTCETCTGTTSSDCSSCEYQQRYYYSGQCLTDCPVGYYKNTYSSTCIHCASECATCADDDGSLCYSCTSGYLEGTTCVTSCSDGYFKVPGIDVCNLCQNIVPSNINSYCTSSLCPGMKPSDDNQSCEEICGDGIRITDTIECDDGNNEDGDGCSSNCKVEYLWECSGGDGSNPDVCIDKTEIGFTIDTTNTTYYNYGENAIFAMNIEFNKTFTLPLGVAIQDLIYVEIEGHDKQFDYQLYSLNRRMLETQNQEFLYNNQNQQQQKQKQKKYDLRQLTSIQATQYLLEMELTETIRNREISVTFYPKEYFWSLDGSVSLSADSKQVGTIERYMYYSETERNITGLYKYLQPAIGIILIITFINMLRYDETHDNKFYYCHTALDSLQLIYFYRFVDLRWPLEGFRFFEQMVHMTDFFIPNLFAGMQSTLSNQKVFEFYFITSSFLENSGGPLLLLFIFLVIIAFVGLFQIQKFYQNHEQNNFYAFFYKIRNVRLQYGIFIDYYLITGTTFFTYGILQFLDPSETTFYVYSTQYMIRNQAQLYDKEEMIAEQIKQRKTEYNQYQKKKRENKIKEEIGSLIEIEDQQIEDTQKKNSVDSKEEEFYAPVYELPIVKRAQEDVKFYENLLIDFNQNYEQKITSQLVLQKLESRNVDIDVQLTDSTFRFRNFWTGIKPNDFLKPGSSKSKSKLQRKMNEKIILYQLIILIRKFLAPLIIVLFNSSAYTQIILLQILHLSILFGWWFNSFSIFLRKRDNIRAFLSEFLTFLGVCGFYLMISDTSEDEGRRTRISLFCIFIFMLIFLLHFFFLAGEEIKNIYKYLKEQKDRRHKKEQMNYFILKLVKKIF</sequence>
<gene>
    <name evidence="3" type="ORF">PPERSA_03501</name>
</gene>
<evidence type="ECO:0000256" key="1">
    <source>
        <dbReference type="SAM" id="Phobius"/>
    </source>
</evidence>
<evidence type="ECO:0000313" key="4">
    <source>
        <dbReference type="Proteomes" id="UP000054937"/>
    </source>
</evidence>
<feature type="transmembrane region" description="Helical" evidence="1">
    <location>
        <begin position="1017"/>
        <end position="1034"/>
    </location>
</feature>
<dbReference type="SMART" id="SM00181">
    <property type="entry name" value="EGF"/>
    <property type="match status" value="11"/>
</dbReference>
<dbReference type="Proteomes" id="UP000054937">
    <property type="component" value="Unassembled WGS sequence"/>
</dbReference>